<proteinExistence type="predicted"/>
<evidence type="ECO:0000313" key="1">
    <source>
        <dbReference type="EMBL" id="KAK0424972.1"/>
    </source>
</evidence>
<keyword evidence="2" id="KW-1185">Reference proteome</keyword>
<accession>A0AA39IIJ3</accession>
<gene>
    <name evidence="1" type="ORF">QR680_008956</name>
</gene>
<evidence type="ECO:0000313" key="2">
    <source>
        <dbReference type="Proteomes" id="UP001175271"/>
    </source>
</evidence>
<protein>
    <submittedName>
        <fullName evidence="1">Uncharacterized protein</fullName>
    </submittedName>
</protein>
<organism evidence="1 2">
    <name type="scientific">Steinernema hermaphroditum</name>
    <dbReference type="NCBI Taxonomy" id="289476"/>
    <lineage>
        <taxon>Eukaryota</taxon>
        <taxon>Metazoa</taxon>
        <taxon>Ecdysozoa</taxon>
        <taxon>Nematoda</taxon>
        <taxon>Chromadorea</taxon>
        <taxon>Rhabditida</taxon>
        <taxon>Tylenchina</taxon>
        <taxon>Panagrolaimomorpha</taxon>
        <taxon>Strongyloidoidea</taxon>
        <taxon>Steinernematidae</taxon>
        <taxon>Steinernema</taxon>
    </lineage>
</organism>
<sequence>MVVQQLASTSARAFHESENDLRLLQEVGQLLVQRTAIRLENLLRGLYCGKKVLMFPTTPTRYLSTSTWSSLVQFSSCRASTASMMATISFAVRERCLSSKQRPHCLHGSALFHLVILLCCSLSSEDDLRSACEQLIIWQKEL</sequence>
<reference evidence="1" key="1">
    <citation type="submission" date="2023-06" db="EMBL/GenBank/DDBJ databases">
        <title>Genomic analysis of the entomopathogenic nematode Steinernema hermaphroditum.</title>
        <authorList>
            <person name="Schwarz E.M."/>
            <person name="Heppert J.K."/>
            <person name="Baniya A."/>
            <person name="Schwartz H.T."/>
            <person name="Tan C.-H."/>
            <person name="Antoshechkin I."/>
            <person name="Sternberg P.W."/>
            <person name="Goodrich-Blair H."/>
            <person name="Dillman A.R."/>
        </authorList>
    </citation>
    <scope>NUCLEOTIDE SEQUENCE</scope>
    <source>
        <strain evidence="1">PS9179</strain>
        <tissue evidence="1">Whole animal</tissue>
    </source>
</reference>
<dbReference type="AlphaFoldDB" id="A0AA39IIJ3"/>
<dbReference type="Proteomes" id="UP001175271">
    <property type="component" value="Unassembled WGS sequence"/>
</dbReference>
<name>A0AA39IIJ3_9BILA</name>
<comment type="caution">
    <text evidence="1">The sequence shown here is derived from an EMBL/GenBank/DDBJ whole genome shotgun (WGS) entry which is preliminary data.</text>
</comment>
<dbReference type="EMBL" id="JAUCMV010000001">
    <property type="protein sequence ID" value="KAK0424972.1"/>
    <property type="molecule type" value="Genomic_DNA"/>
</dbReference>